<accession>A0A562QHI5</accession>
<dbReference type="AlphaFoldDB" id="A0A562QHI5"/>
<gene>
    <name evidence="1" type="ORF">IQ10_02095</name>
</gene>
<evidence type="ECO:0000313" key="2">
    <source>
        <dbReference type="Proteomes" id="UP000315711"/>
    </source>
</evidence>
<dbReference type="Proteomes" id="UP000315711">
    <property type="component" value="Unassembled WGS sequence"/>
</dbReference>
<name>A0A562QHI5_9BACI</name>
<sequence>MNQAQQMKMQCQNYVNQPVQLQVHGQSGYSGIIEHVDDENVYLMVPVDESGQYIDLVELMNGYHPINKQAGEQSTLPLMGQEINVRNERYPFYPPYPPYPYYPYPRPRGWGRLILPLAALTALAVLI</sequence>
<protein>
    <submittedName>
        <fullName evidence="1">Uncharacterized protein</fullName>
    </submittedName>
</protein>
<dbReference type="EMBL" id="VLKZ01000005">
    <property type="protein sequence ID" value="TWI56204.1"/>
    <property type="molecule type" value="Genomic_DNA"/>
</dbReference>
<dbReference type="RefSeq" id="WP_242009811.1">
    <property type="nucleotide sequence ID" value="NZ_VLKZ01000005.1"/>
</dbReference>
<organism evidence="1 2">
    <name type="scientific">Halalkalibacter nanhaiisediminis</name>
    <dbReference type="NCBI Taxonomy" id="688079"/>
    <lineage>
        <taxon>Bacteria</taxon>
        <taxon>Bacillati</taxon>
        <taxon>Bacillota</taxon>
        <taxon>Bacilli</taxon>
        <taxon>Bacillales</taxon>
        <taxon>Bacillaceae</taxon>
        <taxon>Halalkalibacter</taxon>
    </lineage>
</organism>
<evidence type="ECO:0000313" key="1">
    <source>
        <dbReference type="EMBL" id="TWI56204.1"/>
    </source>
</evidence>
<keyword evidence="2" id="KW-1185">Reference proteome</keyword>
<comment type="caution">
    <text evidence="1">The sequence shown here is derived from an EMBL/GenBank/DDBJ whole genome shotgun (WGS) entry which is preliminary data.</text>
</comment>
<proteinExistence type="predicted"/>
<reference evidence="1 2" key="1">
    <citation type="journal article" date="2015" name="Stand. Genomic Sci.">
        <title>Genomic Encyclopedia of Bacterial and Archaeal Type Strains, Phase III: the genomes of soil and plant-associated and newly described type strains.</title>
        <authorList>
            <person name="Whitman W.B."/>
            <person name="Woyke T."/>
            <person name="Klenk H.P."/>
            <person name="Zhou Y."/>
            <person name="Lilburn T.G."/>
            <person name="Beck B.J."/>
            <person name="De Vos P."/>
            <person name="Vandamme P."/>
            <person name="Eisen J.A."/>
            <person name="Garrity G."/>
            <person name="Hugenholtz P."/>
            <person name="Kyrpides N.C."/>
        </authorList>
    </citation>
    <scope>NUCLEOTIDE SEQUENCE [LARGE SCALE GENOMIC DNA]</scope>
    <source>
        <strain evidence="1 2">CGMCC 1.10116</strain>
    </source>
</reference>